<keyword evidence="4" id="KW-0249">Electron transport</keyword>
<keyword evidence="5" id="KW-0408">Iron</keyword>
<evidence type="ECO:0000256" key="5">
    <source>
        <dbReference type="ARBA" id="ARBA00023004"/>
    </source>
</evidence>
<dbReference type="Gene3D" id="1.10.3820.10">
    <property type="entry name" value="Di-heme elbow motif domain"/>
    <property type="match status" value="1"/>
</dbReference>
<dbReference type="Proteomes" id="UP000070400">
    <property type="component" value="Unassembled WGS sequence"/>
</dbReference>
<name>A0A133V5R7_9EURY</name>
<organism evidence="7 8">
    <name type="scientific">candidate division MSBL1 archaeon SCGC-AAA261D19</name>
    <dbReference type="NCBI Taxonomy" id="1698273"/>
    <lineage>
        <taxon>Archaea</taxon>
        <taxon>Methanobacteriati</taxon>
        <taxon>Methanobacteriota</taxon>
        <taxon>candidate division MSBL1</taxon>
    </lineage>
</organism>
<reference evidence="7 8" key="1">
    <citation type="journal article" date="2016" name="Sci. Rep.">
        <title>Metabolic traits of an uncultured archaeal lineage -MSBL1- from brine pools of the Red Sea.</title>
        <authorList>
            <person name="Mwirichia R."/>
            <person name="Alam I."/>
            <person name="Rashid M."/>
            <person name="Vinu M."/>
            <person name="Ba-Alawi W."/>
            <person name="Anthony Kamau A."/>
            <person name="Kamanda Ngugi D."/>
            <person name="Goker M."/>
            <person name="Klenk H.P."/>
            <person name="Bajic V."/>
            <person name="Stingl U."/>
        </authorList>
    </citation>
    <scope>NUCLEOTIDE SEQUENCE [LARGE SCALE GENOMIC DNA]</scope>
    <source>
        <strain evidence="7">SCGC-AAA261D19</strain>
    </source>
</reference>
<keyword evidence="1" id="KW-0813">Transport</keyword>
<protein>
    <recommendedName>
        <fullName evidence="6">NapC/NirT cytochrome c N-terminal domain-containing protein</fullName>
    </recommendedName>
</protein>
<evidence type="ECO:0000256" key="2">
    <source>
        <dbReference type="ARBA" id="ARBA00022617"/>
    </source>
</evidence>
<dbReference type="InterPro" id="IPR005126">
    <property type="entry name" value="NapC/NirT_cyt_c_N"/>
</dbReference>
<evidence type="ECO:0000256" key="4">
    <source>
        <dbReference type="ARBA" id="ARBA00022982"/>
    </source>
</evidence>
<evidence type="ECO:0000259" key="6">
    <source>
        <dbReference type="Pfam" id="PF03264"/>
    </source>
</evidence>
<sequence>MRLKSVKRIAILLVGVSLIVSAATTYGALGFMDTNEFCGQQCHEMRSRLQSLENPKTLAGSHYEIFEKNEKHRAEEACTLCHYKPGTINYVKTKLRSFTG</sequence>
<dbReference type="AlphaFoldDB" id="A0A133V5R7"/>
<keyword evidence="2" id="KW-0349">Heme</keyword>
<feature type="non-terminal residue" evidence="7">
    <location>
        <position position="100"/>
    </location>
</feature>
<evidence type="ECO:0000313" key="7">
    <source>
        <dbReference type="EMBL" id="KXB01784.1"/>
    </source>
</evidence>
<evidence type="ECO:0000256" key="1">
    <source>
        <dbReference type="ARBA" id="ARBA00022448"/>
    </source>
</evidence>
<feature type="domain" description="NapC/NirT cytochrome c N-terminal" evidence="6">
    <location>
        <begin position="7"/>
        <end position="96"/>
    </location>
</feature>
<accession>A0A133V5R7</accession>
<keyword evidence="3" id="KW-0479">Metal-binding</keyword>
<comment type="caution">
    <text evidence="7">The sequence shown here is derived from an EMBL/GenBank/DDBJ whole genome shotgun (WGS) entry which is preliminary data.</text>
</comment>
<dbReference type="EMBL" id="LHXX01000040">
    <property type="protein sequence ID" value="KXB01784.1"/>
    <property type="molecule type" value="Genomic_DNA"/>
</dbReference>
<evidence type="ECO:0000256" key="3">
    <source>
        <dbReference type="ARBA" id="ARBA00022723"/>
    </source>
</evidence>
<keyword evidence="8" id="KW-1185">Reference proteome</keyword>
<dbReference type="InterPro" id="IPR038266">
    <property type="entry name" value="NapC/NirT_cytc_sf"/>
</dbReference>
<evidence type="ECO:0000313" key="8">
    <source>
        <dbReference type="Proteomes" id="UP000070400"/>
    </source>
</evidence>
<proteinExistence type="predicted"/>
<dbReference type="Pfam" id="PF03264">
    <property type="entry name" value="Cytochrom_NNT"/>
    <property type="match status" value="1"/>
</dbReference>
<dbReference type="GO" id="GO:0046872">
    <property type="term" value="F:metal ion binding"/>
    <property type="evidence" value="ECO:0007669"/>
    <property type="project" value="UniProtKB-KW"/>
</dbReference>
<gene>
    <name evidence="7" type="ORF">AKJ43_03085</name>
</gene>